<reference evidence="1 2" key="1">
    <citation type="submission" date="2019-11" db="EMBL/GenBank/DDBJ databases">
        <title>Draft genome sequences of five Paenibacillus species of dairy origin.</title>
        <authorList>
            <person name="Olajide A.M."/>
            <person name="Chen S."/>
            <person name="Lapointe G."/>
        </authorList>
    </citation>
    <scope>NUCLEOTIDE SEQUENCE [LARGE SCALE GENOMIC DNA]</scope>
    <source>
        <strain evidence="1 2">3CT49</strain>
    </source>
</reference>
<comment type="caution">
    <text evidence="1">The sequence shown here is derived from an EMBL/GenBank/DDBJ whole genome shotgun (WGS) entry which is preliminary data.</text>
</comment>
<dbReference type="RefSeq" id="WP_155620686.1">
    <property type="nucleotide sequence ID" value="NZ_WNZZ01000017.1"/>
</dbReference>
<proteinExistence type="predicted"/>
<evidence type="ECO:0000313" key="1">
    <source>
        <dbReference type="EMBL" id="MUG24753.1"/>
    </source>
</evidence>
<dbReference type="AlphaFoldDB" id="A0A6N8F1G9"/>
<organism evidence="1 2">
    <name type="scientific">Paenibacillus macerans</name>
    <name type="common">Bacillus macerans</name>
    <dbReference type="NCBI Taxonomy" id="44252"/>
    <lineage>
        <taxon>Bacteria</taxon>
        <taxon>Bacillati</taxon>
        <taxon>Bacillota</taxon>
        <taxon>Bacilli</taxon>
        <taxon>Bacillales</taxon>
        <taxon>Paenibacillaceae</taxon>
        <taxon>Paenibacillus</taxon>
    </lineage>
</organism>
<dbReference type="EMBL" id="WNZZ01000017">
    <property type="protein sequence ID" value="MUG24753.1"/>
    <property type="molecule type" value="Genomic_DNA"/>
</dbReference>
<dbReference type="Proteomes" id="UP000442469">
    <property type="component" value="Unassembled WGS sequence"/>
</dbReference>
<gene>
    <name evidence="1" type="ORF">GNQ08_20505</name>
</gene>
<name>A0A6N8F1G9_PAEMA</name>
<protein>
    <submittedName>
        <fullName evidence="1">Uncharacterized protein</fullName>
    </submittedName>
</protein>
<evidence type="ECO:0000313" key="2">
    <source>
        <dbReference type="Proteomes" id="UP000442469"/>
    </source>
</evidence>
<sequence length="90" mass="9813">MAECPRCGFDDEELSDLDVEAGEVCEGCHIELIEEEATRSAGLPSMNDLLEEGICPLCGGDIKHWNQGIYECQDCGAMVPSDEGDDEEDE</sequence>
<accession>A0A6N8F1G9</accession>